<dbReference type="RefSeq" id="WP_084154502.1">
    <property type="nucleotide sequence ID" value="NZ_JMSZ01000032.1"/>
</dbReference>
<evidence type="ECO:0000313" key="9">
    <source>
        <dbReference type="EMBL" id="KDE39325.1"/>
    </source>
</evidence>
<dbReference type="OrthoDB" id="9790211at2"/>
<evidence type="ECO:0000259" key="8">
    <source>
        <dbReference type="PROSITE" id="PS50928"/>
    </source>
</evidence>
<feature type="transmembrane region" description="Helical" evidence="7">
    <location>
        <begin position="68"/>
        <end position="92"/>
    </location>
</feature>
<dbReference type="EMBL" id="JMSZ01000032">
    <property type="protein sequence ID" value="KDE39325.1"/>
    <property type="molecule type" value="Genomic_DNA"/>
</dbReference>
<name>A0A063Y2D1_9GAMM</name>
<dbReference type="GO" id="GO:0055085">
    <property type="term" value="P:transmembrane transport"/>
    <property type="evidence" value="ECO:0007669"/>
    <property type="project" value="InterPro"/>
</dbReference>
<dbReference type="Proteomes" id="UP000027318">
    <property type="component" value="Unassembled WGS sequence"/>
</dbReference>
<dbReference type="PROSITE" id="PS50928">
    <property type="entry name" value="ABC_TM1"/>
    <property type="match status" value="2"/>
</dbReference>
<evidence type="ECO:0000313" key="10">
    <source>
        <dbReference type="Proteomes" id="UP000027318"/>
    </source>
</evidence>
<comment type="caution">
    <text evidence="9">The sequence shown here is derived from an EMBL/GenBank/DDBJ whole genome shotgun (WGS) entry which is preliminary data.</text>
</comment>
<feature type="transmembrane region" description="Helical" evidence="7">
    <location>
        <begin position="254"/>
        <end position="272"/>
    </location>
</feature>
<keyword evidence="6 7" id="KW-0472">Membrane</keyword>
<evidence type="ECO:0000256" key="4">
    <source>
        <dbReference type="ARBA" id="ARBA00022692"/>
    </source>
</evidence>
<dbReference type="FunFam" id="1.10.3720.10:FF:000088">
    <property type="entry name" value="Iron(III) ABC transporter, permease protein"/>
    <property type="match status" value="1"/>
</dbReference>
<feature type="transmembrane region" description="Helical" evidence="7">
    <location>
        <begin position="301"/>
        <end position="326"/>
    </location>
</feature>
<evidence type="ECO:0000256" key="3">
    <source>
        <dbReference type="ARBA" id="ARBA00022475"/>
    </source>
</evidence>
<evidence type="ECO:0000256" key="2">
    <source>
        <dbReference type="ARBA" id="ARBA00022448"/>
    </source>
</evidence>
<feature type="transmembrane region" description="Helical" evidence="7">
    <location>
        <begin position="379"/>
        <end position="404"/>
    </location>
</feature>
<dbReference type="GO" id="GO:0005886">
    <property type="term" value="C:plasma membrane"/>
    <property type="evidence" value="ECO:0007669"/>
    <property type="project" value="UniProtKB-SubCell"/>
</dbReference>
<gene>
    <name evidence="9" type="ORF">ADINL_2454</name>
</gene>
<proteinExistence type="inferred from homology"/>
<feature type="transmembrane region" description="Helical" evidence="7">
    <location>
        <begin position="530"/>
        <end position="553"/>
    </location>
</feature>
<organism evidence="9 10">
    <name type="scientific">Nitrincola lacisaponensis</name>
    <dbReference type="NCBI Taxonomy" id="267850"/>
    <lineage>
        <taxon>Bacteria</taxon>
        <taxon>Pseudomonadati</taxon>
        <taxon>Pseudomonadota</taxon>
        <taxon>Gammaproteobacteria</taxon>
        <taxon>Oceanospirillales</taxon>
        <taxon>Oceanospirillaceae</taxon>
        <taxon>Nitrincola</taxon>
    </lineage>
</organism>
<dbReference type="InterPro" id="IPR035906">
    <property type="entry name" value="MetI-like_sf"/>
</dbReference>
<sequence length="563" mass="61767">MSSYSSLASGMFKRWRVRLNFDFWTLGSLLIAAIVLLPVFAVIVLAMFPTENIWPHLMDTVLPGYIRTTLWLMLGVCVGTFIIGTGTAWLVSMCRFPGRGVFEWALLIPLAMPAYVVAYVYTDLLEFSGPLQSMLRDTFGWRTPRDYWFPDIRSLGGAITMMVLVLYPYVYLLSRAAFMEQSVTMLEASRTLGCSPWQSFVRVGLPIARPSIVVGVILALMEALNDFGTVDYFAVRTLTAGIFNVWLHMRNLGGGAQIAVVLLIFIVVLILIERMARRKKRYHTSTRSTPPVRIQLKGWKAWGAVIACSLPILFGIVIPGGQLVIYSLSHYEASWAAGFPIYARNSLMLSAIAAAIAVALGLFLAYAGRLGRGPLLTGCLRMVSLGYAVPGAVLAVGILFPFGYFDNFVDGLMREYFGISTGLLLSGTVFILIYAYVARFLALSYGTMEAGLTRIRPNLDGAARTLGRTPSGVLRDVHVPILRGSLGTAAILVFVDTMKELPATLVLRPFNFDTLATHVYQYAKDEQIELAALGSLSIVLVGLIPTLLLSYTISQSRSGGNTP</sequence>
<comment type="similarity">
    <text evidence="7">Belongs to the binding-protein-dependent transport system permease family.</text>
</comment>
<keyword evidence="3" id="KW-1003">Cell membrane</keyword>
<keyword evidence="2 7" id="KW-0813">Transport</keyword>
<protein>
    <submittedName>
        <fullName evidence="9">Ferric iron ABC transporter, permease protein</fullName>
    </submittedName>
</protein>
<reference evidence="9 10" key="1">
    <citation type="journal article" date="2005" name="Int. J. Syst. Evol. Microbiol.">
        <title>Nitrincola lacisaponensis gen. nov., sp. nov., a novel alkaliphilic bacterium isolated from an alkaline, saline lake.</title>
        <authorList>
            <person name="Dimitriu P.A."/>
            <person name="Shukla S.K."/>
            <person name="Conradt J."/>
            <person name="Marquez M.C."/>
            <person name="Ventosa A."/>
            <person name="Maglia A."/>
            <person name="Peyton B.M."/>
            <person name="Pinkart H.C."/>
            <person name="Mormile M.R."/>
        </authorList>
    </citation>
    <scope>NUCLEOTIDE SEQUENCE [LARGE SCALE GENOMIC DNA]</scope>
    <source>
        <strain evidence="9 10">4CA</strain>
    </source>
</reference>
<dbReference type="SUPFAM" id="SSF161098">
    <property type="entry name" value="MetI-like"/>
    <property type="match status" value="2"/>
</dbReference>
<feature type="transmembrane region" description="Helical" evidence="7">
    <location>
        <begin position="346"/>
        <end position="367"/>
    </location>
</feature>
<evidence type="ECO:0000256" key="7">
    <source>
        <dbReference type="RuleBase" id="RU363032"/>
    </source>
</evidence>
<feature type="transmembrane region" description="Helical" evidence="7">
    <location>
        <begin position="21"/>
        <end position="48"/>
    </location>
</feature>
<keyword evidence="5 7" id="KW-1133">Transmembrane helix</keyword>
<dbReference type="PATRIC" id="fig|267850.7.peg.2422"/>
<keyword evidence="10" id="KW-1185">Reference proteome</keyword>
<keyword evidence="4 7" id="KW-0812">Transmembrane</keyword>
<feature type="transmembrane region" description="Helical" evidence="7">
    <location>
        <begin position="199"/>
        <end position="221"/>
    </location>
</feature>
<dbReference type="Pfam" id="PF00528">
    <property type="entry name" value="BPD_transp_1"/>
    <property type="match status" value="1"/>
</dbReference>
<dbReference type="AlphaFoldDB" id="A0A063Y2D1"/>
<evidence type="ECO:0000256" key="6">
    <source>
        <dbReference type="ARBA" id="ARBA00023136"/>
    </source>
</evidence>
<dbReference type="PANTHER" id="PTHR30183:SF2">
    <property type="entry name" value="IRON UTILIZATION PROTEIN"/>
    <property type="match status" value="1"/>
</dbReference>
<dbReference type="STRING" id="267850.ADINL_2454"/>
<feature type="domain" description="ABC transmembrane type-1" evidence="8">
    <location>
        <begin position="343"/>
        <end position="549"/>
    </location>
</feature>
<dbReference type="PANTHER" id="PTHR30183">
    <property type="entry name" value="MOLYBDENUM TRANSPORT SYSTEM PERMEASE PROTEIN MODB"/>
    <property type="match status" value="1"/>
</dbReference>
<dbReference type="Gene3D" id="1.10.3720.10">
    <property type="entry name" value="MetI-like"/>
    <property type="match status" value="2"/>
</dbReference>
<dbReference type="CDD" id="cd06261">
    <property type="entry name" value="TM_PBP2"/>
    <property type="match status" value="2"/>
</dbReference>
<comment type="subcellular location">
    <subcellularLocation>
        <location evidence="1 7">Cell membrane</location>
        <topology evidence="1 7">Multi-pass membrane protein</topology>
    </subcellularLocation>
</comment>
<evidence type="ECO:0000256" key="1">
    <source>
        <dbReference type="ARBA" id="ARBA00004651"/>
    </source>
</evidence>
<evidence type="ECO:0000256" key="5">
    <source>
        <dbReference type="ARBA" id="ARBA00022989"/>
    </source>
</evidence>
<dbReference type="InterPro" id="IPR000515">
    <property type="entry name" value="MetI-like"/>
</dbReference>
<feature type="transmembrane region" description="Helical" evidence="7">
    <location>
        <begin position="104"/>
        <end position="122"/>
    </location>
</feature>
<feature type="domain" description="ABC transmembrane type-1" evidence="8">
    <location>
        <begin position="66"/>
        <end position="273"/>
    </location>
</feature>
<feature type="transmembrane region" description="Helical" evidence="7">
    <location>
        <begin position="416"/>
        <end position="437"/>
    </location>
</feature>
<feature type="transmembrane region" description="Helical" evidence="7">
    <location>
        <begin position="155"/>
        <end position="178"/>
    </location>
</feature>
<accession>A0A063Y2D1</accession>